<dbReference type="Gene3D" id="3.40.930.10">
    <property type="entry name" value="Mannitol-specific EII, Chain A"/>
    <property type="match status" value="1"/>
</dbReference>
<dbReference type="PROSITE" id="PS51094">
    <property type="entry name" value="PTS_EIIA_TYPE_2"/>
    <property type="match status" value="1"/>
</dbReference>
<gene>
    <name evidence="2" type="ORF">SAMN02745213_00660</name>
</gene>
<dbReference type="GO" id="GO:0030295">
    <property type="term" value="F:protein kinase activator activity"/>
    <property type="evidence" value="ECO:0007669"/>
    <property type="project" value="TreeGrafter"/>
</dbReference>
<keyword evidence="2" id="KW-0808">Transferase</keyword>
<dbReference type="Pfam" id="PF00359">
    <property type="entry name" value="PTS_EIIA_2"/>
    <property type="match status" value="1"/>
</dbReference>
<dbReference type="AlphaFoldDB" id="A0A1T4V384"/>
<proteinExistence type="predicted"/>
<dbReference type="GO" id="GO:0016740">
    <property type="term" value="F:transferase activity"/>
    <property type="evidence" value="ECO:0007669"/>
    <property type="project" value="UniProtKB-KW"/>
</dbReference>
<sequence>MIKFIETQVIPKSLILSPLFCYSKKRLFEEIADCAGYVLQKPAKEIIEALNKRETYGTTVFYPGIAIPHAVIDSEHETFAILSILDKPITFNSIDSDEQLIDIALCLFISKYDDSAKIESLLKNITIVLSNNDLLNSLRLVKNEPSKLAILLNKIDFILDKPSQDNTQTN</sequence>
<dbReference type="PANTHER" id="PTHR47738:SF1">
    <property type="entry name" value="NITROGEN REGULATORY PROTEIN"/>
    <property type="match status" value="1"/>
</dbReference>
<accession>A0A1T4V384</accession>
<dbReference type="Proteomes" id="UP000242432">
    <property type="component" value="Unassembled WGS sequence"/>
</dbReference>
<evidence type="ECO:0000313" key="2">
    <source>
        <dbReference type="EMBL" id="SKA59327.1"/>
    </source>
</evidence>
<dbReference type="STRING" id="83771.SAMN02910357_01715"/>
<protein>
    <submittedName>
        <fullName evidence="2">Phosphoenolpyruvate-dependent sugar phosphotransferase system, EIIA 2</fullName>
    </submittedName>
</protein>
<organism evidence="2 3">
    <name type="scientific">Succinivibrio dextrinosolvens DSM 3072</name>
    <dbReference type="NCBI Taxonomy" id="1123324"/>
    <lineage>
        <taxon>Bacteria</taxon>
        <taxon>Pseudomonadati</taxon>
        <taxon>Pseudomonadota</taxon>
        <taxon>Gammaproteobacteria</taxon>
        <taxon>Aeromonadales</taxon>
        <taxon>Succinivibrionaceae</taxon>
        <taxon>Succinivibrio</taxon>
    </lineage>
</organism>
<dbReference type="SUPFAM" id="SSF55804">
    <property type="entry name" value="Phoshotransferase/anion transport protein"/>
    <property type="match status" value="1"/>
</dbReference>
<keyword evidence="3" id="KW-1185">Reference proteome</keyword>
<feature type="domain" description="PTS EIIA type-2" evidence="1">
    <location>
        <begin position="8"/>
        <end position="155"/>
    </location>
</feature>
<reference evidence="3" key="1">
    <citation type="submission" date="2017-02" db="EMBL/GenBank/DDBJ databases">
        <authorList>
            <person name="Varghese N."/>
            <person name="Submissions S."/>
        </authorList>
    </citation>
    <scope>NUCLEOTIDE SEQUENCE [LARGE SCALE GENOMIC DNA]</scope>
    <source>
        <strain evidence="3">DSM 3072</strain>
    </source>
</reference>
<dbReference type="InterPro" id="IPR051541">
    <property type="entry name" value="PTS_SugarTrans_NitroReg"/>
</dbReference>
<dbReference type="RefSeq" id="WP_159443009.1">
    <property type="nucleotide sequence ID" value="NZ_FUXX01000007.1"/>
</dbReference>
<keyword evidence="2" id="KW-0670">Pyruvate</keyword>
<dbReference type="InterPro" id="IPR016152">
    <property type="entry name" value="PTrfase/Anion_transptr"/>
</dbReference>
<dbReference type="InterPro" id="IPR002178">
    <property type="entry name" value="PTS_EIIA_type-2_dom"/>
</dbReference>
<name>A0A1T4V384_9GAMM</name>
<dbReference type="PANTHER" id="PTHR47738">
    <property type="entry name" value="PTS SYSTEM FRUCTOSE-LIKE EIIA COMPONENT-RELATED"/>
    <property type="match status" value="1"/>
</dbReference>
<evidence type="ECO:0000259" key="1">
    <source>
        <dbReference type="PROSITE" id="PS51094"/>
    </source>
</evidence>
<evidence type="ECO:0000313" key="3">
    <source>
        <dbReference type="Proteomes" id="UP000242432"/>
    </source>
</evidence>
<dbReference type="EMBL" id="FUXX01000007">
    <property type="protein sequence ID" value="SKA59327.1"/>
    <property type="molecule type" value="Genomic_DNA"/>
</dbReference>